<dbReference type="EMBL" id="MU274919">
    <property type="protein sequence ID" value="KAI0087176.1"/>
    <property type="molecule type" value="Genomic_DNA"/>
</dbReference>
<reference evidence="1" key="1">
    <citation type="journal article" date="2021" name="Environ. Microbiol.">
        <title>Gene family expansions and transcriptome signatures uncover fungal adaptations to wood decay.</title>
        <authorList>
            <person name="Hage H."/>
            <person name="Miyauchi S."/>
            <person name="Viragh M."/>
            <person name="Drula E."/>
            <person name="Min B."/>
            <person name="Chaduli D."/>
            <person name="Navarro D."/>
            <person name="Favel A."/>
            <person name="Norest M."/>
            <person name="Lesage-Meessen L."/>
            <person name="Balint B."/>
            <person name="Merenyi Z."/>
            <person name="de Eugenio L."/>
            <person name="Morin E."/>
            <person name="Martinez A.T."/>
            <person name="Baldrian P."/>
            <person name="Stursova M."/>
            <person name="Martinez M.J."/>
            <person name="Novotny C."/>
            <person name="Magnuson J.K."/>
            <person name="Spatafora J.W."/>
            <person name="Maurice S."/>
            <person name="Pangilinan J."/>
            <person name="Andreopoulos W."/>
            <person name="LaButti K."/>
            <person name="Hundley H."/>
            <person name="Na H."/>
            <person name="Kuo A."/>
            <person name="Barry K."/>
            <person name="Lipzen A."/>
            <person name="Henrissat B."/>
            <person name="Riley R."/>
            <person name="Ahrendt S."/>
            <person name="Nagy L.G."/>
            <person name="Grigoriev I.V."/>
            <person name="Martin F."/>
            <person name="Rosso M.N."/>
        </authorList>
    </citation>
    <scope>NUCLEOTIDE SEQUENCE</scope>
    <source>
        <strain evidence="1">CBS 384.51</strain>
    </source>
</reference>
<proteinExistence type="predicted"/>
<evidence type="ECO:0000313" key="1">
    <source>
        <dbReference type="EMBL" id="KAI0087176.1"/>
    </source>
</evidence>
<accession>A0ACB8TYZ8</accession>
<name>A0ACB8TYZ8_9APHY</name>
<protein>
    <submittedName>
        <fullName evidence="1">Uncharacterized protein</fullName>
    </submittedName>
</protein>
<dbReference type="Proteomes" id="UP001055072">
    <property type="component" value="Unassembled WGS sequence"/>
</dbReference>
<gene>
    <name evidence="1" type="ORF">BDY19DRAFT_956519</name>
</gene>
<comment type="caution">
    <text evidence="1">The sequence shown here is derived from an EMBL/GenBank/DDBJ whole genome shotgun (WGS) entry which is preliminary data.</text>
</comment>
<organism evidence="1 2">
    <name type="scientific">Irpex rosettiformis</name>
    <dbReference type="NCBI Taxonomy" id="378272"/>
    <lineage>
        <taxon>Eukaryota</taxon>
        <taxon>Fungi</taxon>
        <taxon>Dikarya</taxon>
        <taxon>Basidiomycota</taxon>
        <taxon>Agaricomycotina</taxon>
        <taxon>Agaricomycetes</taxon>
        <taxon>Polyporales</taxon>
        <taxon>Irpicaceae</taxon>
        <taxon>Irpex</taxon>
    </lineage>
</organism>
<keyword evidence="2" id="KW-1185">Reference proteome</keyword>
<evidence type="ECO:0000313" key="2">
    <source>
        <dbReference type="Proteomes" id="UP001055072"/>
    </source>
</evidence>
<sequence length="1566" mass="176169">MPNSRPESQQPPHTGRKRSNTVQSLYGKHAAPIPPVPAAPPLRQGDSKTLTTWVHDIKDYPNVVLNQSYWPGVAEGDIIQISTHSPGSGDITSGLLFIVPKDEAVKHQLQVSVPRPMAEKLSLRNNGEVTLTKVSQDDWSADFVEFTFQDNYLGRNEMWRLGQYLVGQCIFVDQEIPFIGAAVVKVHSIYVSGNKTSTAYITSKTKMVYRSLSAKTTLFIQVCRELWEFAGDGERYNEKIVHSFLPALFTKWREAGATHIVTIVLISRVFYDESEVEYAAGPLRRDDDGRWYKDFFKVITDLEIIYDWKPTLITLKDSFWAFQRDILLAHHYHRAGLASPLEPLENVRLVGRLSYAHDGPILEALNLSFNPMETHYIDRSLSLTGSATIIITPGTGYYRASKQLLRLTTTRILDQGFAIDLVSLNKPPLHQSPIFSFSGMEAIHRPEVAVRPGSFRLMDTLWGDDEEHGDKQDRKRTTFWWEPFWMSVSFWDKQMDLPFRQDRFVARAKMHEIEMLGLLDHDVLSGIELPFLPDPESSLDPYSSIDSHSHKCQLLTKAEADKFDMDIFSEASVEPVKLHNSTRNSLASSIGSLRSGIEGLKRSMSSRTVESVAPRVPVIEETPRRMVSHLPLEEESLATSKSTQHLSAVEQSGTLSTSPTRSSIRSGHSTISNSSQAGSTTVVGDGSRSSSSTRPLLKSASKFTPSWFWNTFARSGPSLPETSSVSAAAISNPKASETPVSSASGSQGKPVPIAPKEPPPERTPKPMYITNARVRARTGGSGRNLDEEVLFTHRGSLTRHSPLITPPRESAELIVGGKRRSGNHSSYMSMIGSSSSPVLRTNPLRPLAAVPSTVAYLASRWQHIFPEPLSKHDIKWKAMISPGCLPLTVEYFPTPAELDTKYDLYPYDFVLDPPEMRSFLVRPPVVNSHHPETVRRAWALVVMRVMVALRLAQGFQLVIRSSKPQATTLETDSPSITLRRTSSYLVAEEQVPRPKGATEVLKSPDDPVYVSMSNEIHRIAYSGDTIQVRRYVRRMPRPRPFEYQCLIWPKLGVGYTELKTSFVPHGLEGYGWNRLDMLVAGYETQFNDALRYWRTRFVVIPTDEPPLATAGPLGEKLDDEEVRLLGMEKLAEQFSKVRWVPPDEKGKQHTPVRFIFTDLGPTQCVLDDTVVSQLDEIHAAGPLKKKVKSEKDIADASLAAIAKAMREDDGVPMKDRKWHSRTYINAFTGSDLVSWLVREFRDVPTREQATEWGARLQDQGLFEHCRGKHGFLDGHYFYILRGEYLIPMTPRTGWFRSKHAAGEEALLRSGGHSRSPISKRLRKKLILSQSMVIDVDPNKRSDQAESVMLHHDIIHNASTCFHFELQWIGTTARCIDDLLRQWSRAIEKYGLRLVEAYVTQISDIRDRNPFQSCFPIPLALEPPTVPDLQSKVNEGTQVAHYFESALLRKLGYVLDIEARSSYSDQVEVVYSYRRAPFKHSQWVHRSGVAFVQVLGGQEGFLFLTNRLLAPGKLGPASKHLRSGLAAEEVRKQLQKACYDVDGLAQFYRDELVGLDLGLEEPPPLHI</sequence>